<keyword evidence="1" id="KW-0812">Transmembrane</keyword>
<dbReference type="Pfam" id="PF05036">
    <property type="entry name" value="SPOR"/>
    <property type="match status" value="1"/>
</dbReference>
<name>A0A2P2DXM6_9LEPT</name>
<feature type="transmembrane region" description="Helical" evidence="1">
    <location>
        <begin position="16"/>
        <end position="35"/>
    </location>
</feature>
<dbReference type="GO" id="GO:0051301">
    <property type="term" value="P:cell division"/>
    <property type="evidence" value="ECO:0007669"/>
    <property type="project" value="UniProtKB-KW"/>
</dbReference>
<evidence type="ECO:0000313" key="4">
    <source>
        <dbReference type="Proteomes" id="UP000245133"/>
    </source>
</evidence>
<dbReference type="InterPro" id="IPR007730">
    <property type="entry name" value="SPOR-like_dom"/>
</dbReference>
<dbReference type="RefSeq" id="WP_108974224.1">
    <property type="nucleotide sequence ID" value="NZ_BFBB01000003.1"/>
</dbReference>
<dbReference type="AlphaFoldDB" id="A0A2P2DXM6"/>
<proteinExistence type="predicted"/>
<keyword evidence="1" id="KW-0472">Membrane</keyword>
<dbReference type="Gene3D" id="3.30.70.1070">
    <property type="entry name" value="Sporulation related repeat"/>
    <property type="match status" value="1"/>
</dbReference>
<keyword evidence="3" id="KW-0132">Cell division</keyword>
<dbReference type="Proteomes" id="UP000245133">
    <property type="component" value="Unassembled WGS sequence"/>
</dbReference>
<dbReference type="GO" id="GO:0042834">
    <property type="term" value="F:peptidoglycan binding"/>
    <property type="evidence" value="ECO:0007669"/>
    <property type="project" value="InterPro"/>
</dbReference>
<sequence>MKERVFYVINLDKQRIGILSLFLFALFFSVFFLGVSVGKGRQEISASTLPPQENVELPKQENLALASQNQTNRTEEMVVSNPKSNVSMEVPLADVNQGQTNTNPYYAETSTAKDEEEEAKSHVIDLNKQSVSRKETSHKKKEVALKNVAPKKEKKAIAPEAEAKQKLYTLQLGAFGQREAAESLLTKVNQSSTKAKAFIVFKNGYFVVQMGKTSDKDSLKKIQQKLPLDVRGKSMVVSFIPLH</sequence>
<gene>
    <name evidence="3" type="ORF">LPTSP4_08940</name>
</gene>
<protein>
    <submittedName>
        <fullName evidence="3">Sporulation and cell division repeat protein</fullName>
    </submittedName>
</protein>
<evidence type="ECO:0000313" key="3">
    <source>
        <dbReference type="EMBL" id="GBF49382.1"/>
    </source>
</evidence>
<keyword evidence="3" id="KW-0131">Cell cycle</keyword>
<accession>A0A2P2DXM6</accession>
<reference evidence="3 4" key="1">
    <citation type="submission" date="2018-02" db="EMBL/GenBank/DDBJ databases">
        <title>Novel Leptospira species isolated from soil and water in Japan.</title>
        <authorList>
            <person name="Nakao R."/>
            <person name="Masuzawa T."/>
        </authorList>
    </citation>
    <scope>NUCLEOTIDE SEQUENCE [LARGE SCALE GENOMIC DNA]</scope>
    <source>
        <strain evidence="3 4">YH101</strain>
    </source>
</reference>
<keyword evidence="1" id="KW-1133">Transmembrane helix</keyword>
<organism evidence="3 4">
    <name type="scientific">Leptospira ryugenii</name>
    <dbReference type="NCBI Taxonomy" id="1917863"/>
    <lineage>
        <taxon>Bacteria</taxon>
        <taxon>Pseudomonadati</taxon>
        <taxon>Spirochaetota</taxon>
        <taxon>Spirochaetia</taxon>
        <taxon>Leptospirales</taxon>
        <taxon>Leptospiraceae</taxon>
        <taxon>Leptospira</taxon>
    </lineage>
</organism>
<comment type="caution">
    <text evidence="3">The sequence shown here is derived from an EMBL/GenBank/DDBJ whole genome shotgun (WGS) entry which is preliminary data.</text>
</comment>
<evidence type="ECO:0000259" key="2">
    <source>
        <dbReference type="PROSITE" id="PS51724"/>
    </source>
</evidence>
<dbReference type="InterPro" id="IPR036680">
    <property type="entry name" value="SPOR-like_sf"/>
</dbReference>
<keyword evidence="4" id="KW-1185">Reference proteome</keyword>
<dbReference type="PROSITE" id="PS51724">
    <property type="entry name" value="SPOR"/>
    <property type="match status" value="1"/>
</dbReference>
<evidence type="ECO:0000256" key="1">
    <source>
        <dbReference type="SAM" id="Phobius"/>
    </source>
</evidence>
<dbReference type="OrthoDB" id="345947at2"/>
<dbReference type="SUPFAM" id="SSF110997">
    <property type="entry name" value="Sporulation related repeat"/>
    <property type="match status" value="1"/>
</dbReference>
<feature type="domain" description="SPOR" evidence="2">
    <location>
        <begin position="162"/>
        <end position="239"/>
    </location>
</feature>
<dbReference type="EMBL" id="BFBB01000003">
    <property type="protein sequence ID" value="GBF49382.1"/>
    <property type="molecule type" value="Genomic_DNA"/>
</dbReference>